<evidence type="ECO:0000256" key="3">
    <source>
        <dbReference type="ARBA" id="ARBA00022801"/>
    </source>
</evidence>
<dbReference type="CDD" id="cd18793">
    <property type="entry name" value="SF2_C_SNF"/>
    <property type="match status" value="1"/>
</dbReference>
<feature type="domain" description="Helicase C-terminal" evidence="8">
    <location>
        <begin position="576"/>
        <end position="730"/>
    </location>
</feature>
<dbReference type="InterPro" id="IPR038718">
    <property type="entry name" value="SNF2-like_sf"/>
</dbReference>
<keyword evidence="2" id="KW-0547">Nucleotide-binding</keyword>
<gene>
    <name evidence="9" type="ORF">AMS68_004455</name>
</gene>
<evidence type="ECO:0000256" key="5">
    <source>
        <dbReference type="ARBA" id="ARBA00023242"/>
    </source>
</evidence>
<proteinExistence type="predicted"/>
<keyword evidence="5" id="KW-0539">Nucleus</keyword>
<dbReference type="Pfam" id="PF00176">
    <property type="entry name" value="SNF2-rel_dom"/>
    <property type="match status" value="1"/>
</dbReference>
<organism evidence="9 10">
    <name type="scientific">Peltaster fructicola</name>
    <dbReference type="NCBI Taxonomy" id="286661"/>
    <lineage>
        <taxon>Eukaryota</taxon>
        <taxon>Fungi</taxon>
        <taxon>Dikarya</taxon>
        <taxon>Ascomycota</taxon>
        <taxon>Pezizomycotina</taxon>
        <taxon>Dothideomycetes</taxon>
        <taxon>Dothideomycetes incertae sedis</taxon>
        <taxon>Peltaster</taxon>
    </lineage>
</organism>
<dbReference type="PROSITE" id="PS51194">
    <property type="entry name" value="HELICASE_CTER"/>
    <property type="match status" value="1"/>
</dbReference>
<dbReference type="InterPro" id="IPR057931">
    <property type="entry name" value="RHH_ERCC6L2"/>
</dbReference>
<comment type="subcellular location">
    <subcellularLocation>
        <location evidence="1">Nucleus</location>
    </subcellularLocation>
</comment>
<dbReference type="InterPro" id="IPR001650">
    <property type="entry name" value="Helicase_C-like"/>
</dbReference>
<protein>
    <recommendedName>
        <fullName evidence="11">DNA excision repair protein ERCC-6-like 2</fullName>
    </recommendedName>
</protein>
<evidence type="ECO:0000256" key="2">
    <source>
        <dbReference type="ARBA" id="ARBA00022741"/>
    </source>
</evidence>
<dbReference type="GO" id="GO:0016787">
    <property type="term" value="F:hydrolase activity"/>
    <property type="evidence" value="ECO:0007669"/>
    <property type="project" value="UniProtKB-KW"/>
</dbReference>
<evidence type="ECO:0000259" key="8">
    <source>
        <dbReference type="PROSITE" id="PS51194"/>
    </source>
</evidence>
<evidence type="ECO:0000256" key="4">
    <source>
        <dbReference type="ARBA" id="ARBA00022840"/>
    </source>
</evidence>
<dbReference type="GO" id="GO:0005634">
    <property type="term" value="C:nucleus"/>
    <property type="evidence" value="ECO:0007669"/>
    <property type="project" value="UniProtKB-SubCell"/>
</dbReference>
<evidence type="ECO:0000259" key="7">
    <source>
        <dbReference type="PROSITE" id="PS51192"/>
    </source>
</evidence>
<dbReference type="InterPro" id="IPR000330">
    <property type="entry name" value="SNF2_N"/>
</dbReference>
<evidence type="ECO:0000313" key="10">
    <source>
        <dbReference type="Proteomes" id="UP000503462"/>
    </source>
</evidence>
<feature type="region of interest" description="Disordered" evidence="6">
    <location>
        <begin position="1"/>
        <end position="93"/>
    </location>
</feature>
<dbReference type="InterPro" id="IPR029256">
    <property type="entry name" value="Heliccase-ass-bd"/>
</dbReference>
<evidence type="ECO:0008006" key="11">
    <source>
        <dbReference type="Google" id="ProtNLM"/>
    </source>
</evidence>
<dbReference type="Gene3D" id="3.40.50.300">
    <property type="entry name" value="P-loop containing nucleotide triphosphate hydrolases"/>
    <property type="match status" value="1"/>
</dbReference>
<evidence type="ECO:0000313" key="9">
    <source>
        <dbReference type="EMBL" id="QIW98937.1"/>
    </source>
</evidence>
<dbReference type="SMART" id="SM00490">
    <property type="entry name" value="HELICc"/>
    <property type="match status" value="1"/>
</dbReference>
<keyword evidence="4" id="KW-0067">ATP-binding</keyword>
<dbReference type="InterPro" id="IPR050496">
    <property type="entry name" value="SNF2_RAD54_helicase_repair"/>
</dbReference>
<dbReference type="PROSITE" id="PS51192">
    <property type="entry name" value="HELICASE_ATP_BIND_1"/>
    <property type="match status" value="1"/>
</dbReference>
<dbReference type="SUPFAM" id="SSF52540">
    <property type="entry name" value="P-loop containing nucleoside triphosphate hydrolases"/>
    <property type="match status" value="2"/>
</dbReference>
<dbReference type="OrthoDB" id="413460at2759"/>
<dbReference type="Proteomes" id="UP000503462">
    <property type="component" value="Chromosome 3"/>
</dbReference>
<evidence type="ECO:0000256" key="6">
    <source>
        <dbReference type="SAM" id="MobiDB-lite"/>
    </source>
</evidence>
<dbReference type="Pfam" id="PF00271">
    <property type="entry name" value="Helicase_C"/>
    <property type="match status" value="1"/>
</dbReference>
<dbReference type="Pfam" id="PF25806">
    <property type="entry name" value="RHH_ERCC6L2"/>
    <property type="match status" value="1"/>
</dbReference>
<dbReference type="InterPro" id="IPR049730">
    <property type="entry name" value="SNF2/RAD54-like_C"/>
</dbReference>
<keyword evidence="10" id="KW-1185">Reference proteome</keyword>
<dbReference type="EMBL" id="CP051141">
    <property type="protein sequence ID" value="QIW98937.1"/>
    <property type="molecule type" value="Genomic_DNA"/>
</dbReference>
<dbReference type="InterPro" id="IPR014001">
    <property type="entry name" value="Helicase_ATP-bd"/>
</dbReference>
<dbReference type="Gene3D" id="3.40.50.10810">
    <property type="entry name" value="Tandem AAA-ATPase domain"/>
    <property type="match status" value="1"/>
</dbReference>
<dbReference type="PANTHER" id="PTHR45629:SF7">
    <property type="entry name" value="DNA EXCISION REPAIR PROTEIN ERCC-6-RELATED"/>
    <property type="match status" value="1"/>
</dbReference>
<dbReference type="AlphaFoldDB" id="A0A6H0XWG3"/>
<dbReference type="GO" id="GO:0005524">
    <property type="term" value="F:ATP binding"/>
    <property type="evidence" value="ECO:0007669"/>
    <property type="project" value="InterPro"/>
</dbReference>
<accession>A0A6H0XWG3</accession>
<evidence type="ECO:0000256" key="1">
    <source>
        <dbReference type="ARBA" id="ARBA00004123"/>
    </source>
</evidence>
<sequence>MMQANDSSEVDTDDLNDNALPSTARKTAHGKQPIRTDQQVIEIGSDTQSDRHDSACRSRPSAETTARPSKRRAAKQPAIDRKAKKARKRRSPVDIDSDAILDSDEFDEIESTIETVPAYLANRRADFDKRCERLKALGLRIAPDYDEIYFSGDERLDRQEERPQFTHIKPVTAYRDVELTKSAGTIPAPIAQWLRDYQIQGAEFLHEAFVYQRGVILGDDMGLGKTIQVISFLTTAFGKTGDQRDAKRMRKFRRTHGQKWYPKILIVCPGSLMLNWQNELERWGWWTVYQYHGHEKRDALAAAASGLLEIMITTYTTYCKDVGLINTVQWDCVIADECHIIKNSGARTTKCMNDINALCRIGLTGTAIQNKYEELWTLLNWANPGKASTLALWRMNVSEPLRAGQSHSATVAQLAKARNTAEELVHNFLPQYFLRRMKSLIADQLPKKSDKVVFCPLTALQSKAYDSFCTSDVIQAVLNAPNTCDCGSGKSQGWCCYEEVDGISWKATVFPALQMLQKLANHLSLIVPTSETEEERHQKELRFLKIALPEEWSDIYSERDSTFAYANQDFCGKWRVLKKMLKLWYENDDKVLIFSHSVRLIKILQMLFQSTTSYNVSYLDGKMSYEERQATVDEFNSSAHQFVFLISTKAGGVGLNITSANKVVLFDPHWNPAHDLQAQDRAYRIGQTRDVDVFRLISKGTIEENIYARQIYKQQQANIGYTASAERRYFKAVQGDDSKKGEMFGLANLLAPQADSVALRDIVNKTNIAETRAGVEVVGLDLEAYSDDSLEDDASFDDPDRALSELAASIIDEPGSRRQKAKQIAKKKDPIQAVLDAAGITYTHENAEVIGTSKIEMQISSRARKAGGDAEWNRERAFAESQAPLVDEEYEDNDRTSRKYKFKPPEDVCKRQFCSMAKSQGYHNVSDFALVVEGWSQQERRQFLDSWYRDRREKLS</sequence>
<feature type="domain" description="Helicase ATP-binding" evidence="7">
    <location>
        <begin position="206"/>
        <end position="385"/>
    </location>
</feature>
<reference evidence="9 10" key="1">
    <citation type="journal article" date="2016" name="Sci. Rep.">
        <title>Peltaster fructicola genome reveals evolution from an invasive phytopathogen to an ectophytic parasite.</title>
        <authorList>
            <person name="Xu C."/>
            <person name="Chen H."/>
            <person name="Gleason M.L."/>
            <person name="Xu J.R."/>
            <person name="Liu H."/>
            <person name="Zhang R."/>
            <person name="Sun G."/>
        </authorList>
    </citation>
    <scope>NUCLEOTIDE SEQUENCE [LARGE SCALE GENOMIC DNA]</scope>
    <source>
        <strain evidence="9 10">LNHT1506</strain>
    </source>
</reference>
<dbReference type="Pfam" id="PF14773">
    <property type="entry name" value="VIGSSK"/>
    <property type="match status" value="1"/>
</dbReference>
<dbReference type="InterPro" id="IPR027417">
    <property type="entry name" value="P-loop_NTPase"/>
</dbReference>
<dbReference type="FunFam" id="3.40.50.10810:FF:000019">
    <property type="entry name" value="DNA excision repair protein ERCC-6-like 2 isoform X1"/>
    <property type="match status" value="1"/>
</dbReference>
<keyword evidence="3" id="KW-0378">Hydrolase</keyword>
<name>A0A6H0XWG3_9PEZI</name>
<dbReference type="PANTHER" id="PTHR45629">
    <property type="entry name" value="SNF2/RAD54 FAMILY MEMBER"/>
    <property type="match status" value="1"/>
</dbReference>
<dbReference type="SMART" id="SM00487">
    <property type="entry name" value="DEXDc"/>
    <property type="match status" value="1"/>
</dbReference>